<name>A0A183FJM2_HELPZ</name>
<feature type="transmembrane region" description="Helical" evidence="1">
    <location>
        <begin position="12"/>
        <end position="39"/>
    </location>
</feature>
<evidence type="ECO:0000256" key="1">
    <source>
        <dbReference type="SAM" id="Phobius"/>
    </source>
</evidence>
<dbReference type="EMBL" id="UZAH01025840">
    <property type="protein sequence ID" value="VDO71429.1"/>
    <property type="molecule type" value="Genomic_DNA"/>
</dbReference>
<reference evidence="3 4" key="1">
    <citation type="submission" date="2018-11" db="EMBL/GenBank/DDBJ databases">
        <authorList>
            <consortium name="Pathogen Informatics"/>
        </authorList>
    </citation>
    <scope>NUCLEOTIDE SEQUENCE [LARGE SCALE GENOMIC DNA]</scope>
</reference>
<evidence type="ECO:0000259" key="2">
    <source>
        <dbReference type="SMART" id="SM00563"/>
    </source>
</evidence>
<sequence>MVLRIFGFTGAAYFVVMTAIVVPVACVSTVVLLFPLIYLNLPLFNYLENHLCKLVNNHWVSASVHCGLNIVEYGCDIRAYAEKRCLFLANHLGLIDHFVLMQSLHNKGRWMWVIYNIWKYTPLGVMWSAHGNFFINGGKARKVALLSSFKKHLCNTFYKFDYRWIVMYPEGSRLFLIKDSCARFAEKIGLPALRHCGYPRTGAAHAVLDVLGPATSAQKLEAGPAVEYIIDATLGYPKGAVPNIVGEWPSSDGRVCVHYDVYKVDPEWANETNLQAFLYKRYQAKVSPVLSCEHIARNTILFMKFILNIWGCSSEFFQYYYSPPNAVNF</sequence>
<dbReference type="GO" id="GO:0016746">
    <property type="term" value="F:acyltransferase activity"/>
    <property type="evidence" value="ECO:0007669"/>
    <property type="project" value="InterPro"/>
</dbReference>
<accession>A0A3P7Y263</accession>
<keyword evidence="1" id="KW-0812">Transmembrane</keyword>
<keyword evidence="4" id="KW-1185">Reference proteome</keyword>
<evidence type="ECO:0000313" key="4">
    <source>
        <dbReference type="Proteomes" id="UP000050761"/>
    </source>
</evidence>
<dbReference type="CDD" id="cd07990">
    <property type="entry name" value="LPLAT_LCLAT1-like"/>
    <property type="match status" value="1"/>
</dbReference>
<dbReference type="SMART" id="SM00563">
    <property type="entry name" value="PlsC"/>
    <property type="match status" value="1"/>
</dbReference>
<organism evidence="4 5">
    <name type="scientific">Heligmosomoides polygyrus</name>
    <name type="common">Parasitic roundworm</name>
    <dbReference type="NCBI Taxonomy" id="6339"/>
    <lineage>
        <taxon>Eukaryota</taxon>
        <taxon>Metazoa</taxon>
        <taxon>Ecdysozoa</taxon>
        <taxon>Nematoda</taxon>
        <taxon>Chromadorea</taxon>
        <taxon>Rhabditida</taxon>
        <taxon>Rhabditina</taxon>
        <taxon>Rhabditomorpha</taxon>
        <taxon>Strongyloidea</taxon>
        <taxon>Heligmosomidae</taxon>
        <taxon>Heligmosomoides</taxon>
    </lineage>
</organism>
<gene>
    <name evidence="3" type="ORF">HPBE_LOCUS7238</name>
</gene>
<accession>A0A183FJM2</accession>
<evidence type="ECO:0000313" key="5">
    <source>
        <dbReference type="WBParaSite" id="HPBE_0000723701-mRNA-1"/>
    </source>
</evidence>
<dbReference type="SUPFAM" id="SSF69593">
    <property type="entry name" value="Glycerol-3-phosphate (1)-acyltransferase"/>
    <property type="match status" value="1"/>
</dbReference>
<dbReference type="PANTHER" id="PTHR10983:SF14">
    <property type="entry name" value="1-ACYL-SN-GLYCEROL-3-PHOSPHATE ACYLTRANSFERASE ACL-12-RELATED"/>
    <property type="match status" value="1"/>
</dbReference>
<protein>
    <submittedName>
        <fullName evidence="5">PlsC domain-containing protein</fullName>
    </submittedName>
</protein>
<keyword evidence="1" id="KW-1133">Transmembrane helix</keyword>
<feature type="domain" description="Phospholipid/glycerol acyltransferase" evidence="2">
    <location>
        <begin position="85"/>
        <end position="205"/>
    </location>
</feature>
<dbReference type="GO" id="GO:0036149">
    <property type="term" value="P:phosphatidylinositol acyl-chain remodeling"/>
    <property type="evidence" value="ECO:0007669"/>
    <property type="project" value="TreeGrafter"/>
</dbReference>
<dbReference type="InterPro" id="IPR002123">
    <property type="entry name" value="Plipid/glycerol_acylTrfase"/>
</dbReference>
<dbReference type="OrthoDB" id="5920068at2759"/>
<dbReference type="WBParaSite" id="HPBE_0000723701-mRNA-1">
    <property type="protein sequence ID" value="HPBE_0000723701-mRNA-1"/>
    <property type="gene ID" value="HPBE_0000723701"/>
</dbReference>
<keyword evidence="1" id="KW-0472">Membrane</keyword>
<proteinExistence type="predicted"/>
<dbReference type="Proteomes" id="UP000050761">
    <property type="component" value="Unassembled WGS sequence"/>
</dbReference>
<evidence type="ECO:0000313" key="3">
    <source>
        <dbReference type="EMBL" id="VDO71429.1"/>
    </source>
</evidence>
<reference evidence="5" key="2">
    <citation type="submission" date="2019-09" db="UniProtKB">
        <authorList>
            <consortium name="WormBaseParasite"/>
        </authorList>
    </citation>
    <scope>IDENTIFICATION</scope>
</reference>
<dbReference type="PANTHER" id="PTHR10983">
    <property type="entry name" value="1-ACYLGLYCEROL-3-PHOSPHATE ACYLTRANSFERASE-RELATED"/>
    <property type="match status" value="1"/>
</dbReference>
<dbReference type="AlphaFoldDB" id="A0A183FJM2"/>
<dbReference type="GO" id="GO:0005783">
    <property type="term" value="C:endoplasmic reticulum"/>
    <property type="evidence" value="ECO:0007669"/>
    <property type="project" value="TreeGrafter"/>
</dbReference>